<dbReference type="RefSeq" id="WP_343251656.1">
    <property type="nucleotide sequence ID" value="NZ_HG937516.1"/>
</dbReference>
<name>A0A292IID4_9MOLU</name>
<proteinExistence type="predicted"/>
<feature type="coiled-coil region" evidence="1">
    <location>
        <begin position="600"/>
        <end position="642"/>
    </location>
</feature>
<dbReference type="KEGG" id="mamp:MAMA39_01890"/>
<keyword evidence="4" id="KW-1185">Reference proteome</keyword>
<keyword evidence="1" id="KW-0175">Coiled coil</keyword>
<gene>
    <name evidence="3" type="ORF">MAMA39_01890</name>
</gene>
<evidence type="ECO:0000256" key="1">
    <source>
        <dbReference type="SAM" id="Coils"/>
    </source>
</evidence>
<protein>
    <submittedName>
        <fullName evidence="3">Uncharacterized protein</fullName>
    </submittedName>
</protein>
<accession>A0A292IID4</accession>
<dbReference type="EMBL" id="HG937516">
    <property type="protein sequence ID" value="CDN40312.1"/>
    <property type="molecule type" value="Genomic_DNA"/>
</dbReference>
<evidence type="ECO:0000313" key="4">
    <source>
        <dbReference type="Proteomes" id="UP000261764"/>
    </source>
</evidence>
<evidence type="ECO:0000256" key="2">
    <source>
        <dbReference type="SAM" id="MobiDB-lite"/>
    </source>
</evidence>
<feature type="region of interest" description="Disordered" evidence="2">
    <location>
        <begin position="927"/>
        <end position="949"/>
    </location>
</feature>
<dbReference type="CDD" id="cd06503">
    <property type="entry name" value="ATP-synt_Fo_b"/>
    <property type="match status" value="1"/>
</dbReference>
<dbReference type="Proteomes" id="UP000261764">
    <property type="component" value="Chromosome I"/>
</dbReference>
<reference evidence="3 4" key="1">
    <citation type="journal article" date="2015" name="Clin. Infect. Dis.">
        <title>Genomic Investigations unmask Mycoplasma amphoriforme, a new respiratory pathogen.</title>
        <authorList>
            <person name="Gillespie S.H."/>
            <person name="Ling C.L."/>
            <person name="Oravcova K."/>
            <person name="Pinheiro M."/>
            <person name="Wells L."/>
            <person name="Bryant J.M."/>
            <person name="McHugh T.D."/>
            <person name="Bebear C."/>
            <person name="Webster D."/>
            <person name="Harris S.R."/>
            <person name="Seth-Smith H.M."/>
            <person name="Thomson N.R."/>
        </authorList>
    </citation>
    <scope>NUCLEOTIDE SEQUENCE [LARGE SCALE GENOMIC DNA]</scope>
    <source>
        <strain evidence="3 4">A39</strain>
    </source>
</reference>
<evidence type="ECO:0000313" key="3">
    <source>
        <dbReference type="EMBL" id="CDN40312.1"/>
    </source>
</evidence>
<dbReference type="AlphaFoldDB" id="A0A292IID4"/>
<feature type="region of interest" description="Disordered" evidence="2">
    <location>
        <begin position="308"/>
        <end position="328"/>
    </location>
</feature>
<feature type="coiled-coil region" evidence="1">
    <location>
        <begin position="409"/>
        <end position="572"/>
    </location>
</feature>
<organism evidence="3 4">
    <name type="scientific">Mycoplasma amphoriforme A39</name>
    <dbReference type="NCBI Taxonomy" id="572419"/>
    <lineage>
        <taxon>Bacteria</taxon>
        <taxon>Bacillati</taxon>
        <taxon>Mycoplasmatota</taxon>
        <taxon>Mollicutes</taxon>
        <taxon>Mycoplasmataceae</taxon>
        <taxon>Mycoplasma</taxon>
    </lineage>
</organism>
<sequence length="986" mass="112753">MKNTNYRDGKSRVSDLDELEPNDFYSQKREAKVNRFSLIGEDLSDIPTALINNKGEPSGLLLTHDQVITERIFRSVIDHEKERKANANIANDAITNEILQIDLPDDDTYIEDVMKDYDSRNAHVIPDEKLISTNLTKKIPSLQLDETSHPDPLFDTNNAAVPTKPIHQTTRSQLSDFIPTNQVDQNHDLLLDQNVDEKLKSIAAAVEDVALNQEELHMSVQIALEDLKKHEDDDKKAESAILQSLGADLSFSEPTDAIKIELDAKEEEEDHHTSNQFYKLPSSFLSIPADSNLNLNTNFEPDEIIDPITSPTNQTRHPTLKNDFSDFKTDNLEKDDEFYIPTKKEQEINNNTTYQVLEEDESIQVPTQKSQQLNSVKIDHTILDPSMVSWQTTPPADKVNINQEMMDKIRELANQEVQKQMEIEHAKIELERMQMNEELLRTDQEQKDAKLEQLAFIENARKELEKERQLFEEQKQKIADELMSVSKSQHDQLIDEKRRIIAEAQQQKDELIKAAQEEIENEKQRLKEENQRLQASLVETIKENQKYLDLQRQDLLDAAEKEKERLIALAKQDALVEKDNVLTEVKSLLNELRDFKGSNQEKYEQLKTELSEQAKNAIKDVLASANEEKNVIAAEVEKFSSEQKEKFDQLFKELSDVKKQNLVRLPETLETTIVSVEPKNYDAELELKPSDLDRSYTEGPIDSIEIDDLVKEPPGKIYHLKTADVRINNNTAIVPAKATSLTEEFNSDVSTMRSALKKTSHSNDFVVANDALVKQKMKDELKKEILRELSLVLPAIPTNPNPNALYYPTSDLEELETSYHGTYQDQSTNLKQPNQSISRFTDANALQVMNNGVRLQNEQSIPELIKNPVHHLNSEDRPEKLYDLELFEELGMDSYLEGGDLVIESITKDLDKTFDEPKINSDLAQTAPIQKNNNPNSQTNEIATNSSNKTKQKLRNAKLILKEGIDKTTTKDFVKVYAKQLIKAKK</sequence>